<dbReference type="PROSITE" id="PS51634">
    <property type="entry name" value="CRC"/>
    <property type="match status" value="1"/>
</dbReference>
<reference evidence="6" key="1">
    <citation type="journal article" date="2013" name="Nature">
        <title>Insights into bilaterian evolution from three spiralian genomes.</title>
        <authorList>
            <person name="Simakov O."/>
            <person name="Marletaz F."/>
            <person name="Cho S.J."/>
            <person name="Edsinger-Gonzales E."/>
            <person name="Havlak P."/>
            <person name="Hellsten U."/>
            <person name="Kuo D.H."/>
            <person name="Larsson T."/>
            <person name="Lv J."/>
            <person name="Arendt D."/>
            <person name="Savage R."/>
            <person name="Osoegawa K."/>
            <person name="de Jong P."/>
            <person name="Grimwood J."/>
            <person name="Chapman J.A."/>
            <person name="Shapiro H."/>
            <person name="Aerts A."/>
            <person name="Otillar R.P."/>
            <person name="Terry A.Y."/>
            <person name="Boore J.L."/>
            <person name="Grigoriev I.V."/>
            <person name="Lindberg D.R."/>
            <person name="Seaver E.C."/>
            <person name="Weisblat D.A."/>
            <person name="Putnam N.H."/>
            <person name="Rokhsar D.S."/>
        </authorList>
    </citation>
    <scope>NUCLEOTIDE SEQUENCE</scope>
    <source>
        <strain evidence="6">I ESC-2004</strain>
    </source>
</reference>
<evidence type="ECO:0000256" key="2">
    <source>
        <dbReference type="ARBA" id="ARBA00007267"/>
    </source>
</evidence>
<dbReference type="STRING" id="283909.R7UHD5"/>
<dbReference type="AlphaFoldDB" id="R7UHD5"/>
<organism evidence="6">
    <name type="scientific">Capitella teleta</name>
    <name type="common">Polychaete worm</name>
    <dbReference type="NCBI Taxonomy" id="283909"/>
    <lineage>
        <taxon>Eukaryota</taxon>
        <taxon>Metazoa</taxon>
        <taxon>Spiralia</taxon>
        <taxon>Lophotrochozoa</taxon>
        <taxon>Annelida</taxon>
        <taxon>Polychaeta</taxon>
        <taxon>Sedentaria</taxon>
        <taxon>Scolecida</taxon>
        <taxon>Capitellidae</taxon>
        <taxon>Capitella</taxon>
    </lineage>
</organism>
<evidence type="ECO:0000313" key="6">
    <source>
        <dbReference type="EMBL" id="ELU05498.1"/>
    </source>
</evidence>
<dbReference type="OrthoDB" id="6283463at2759"/>
<gene>
    <name evidence="6" type="ORF">CAPTEDRAFT_229042</name>
</gene>
<feature type="domain" description="CRC" evidence="5">
    <location>
        <begin position="392"/>
        <end position="506"/>
    </location>
</feature>
<dbReference type="SMART" id="SM01114">
    <property type="entry name" value="CXC"/>
    <property type="match status" value="2"/>
</dbReference>
<evidence type="ECO:0000259" key="5">
    <source>
        <dbReference type="PROSITE" id="PS51634"/>
    </source>
</evidence>
<dbReference type="Pfam" id="PF03638">
    <property type="entry name" value="TCR"/>
    <property type="match status" value="2"/>
</dbReference>
<sequence length="614" mass="65556">MNSVRQTTHGGNQQVILTSQAAGTAQQQTAQTIARRTIPAGSNGPQSSQGQVVTKVIIQRQGASSGHSLLNPTVSSHAPTQTITLSEGGIVSSQKHVSTTPTKQIIPTGKLPISPLKSPTRYIVSTGTQSPPKLLTSTGQMITMITRPSNVSKTSTITVSPAGVKLKPQNSVSTIEQAQRIMGNHSTAANVQPVSIGGGKFQYVRVVSTPGSQSAAVKGIQGQQSVVPVSNAVKIAMPPHQLPNQQQQMMNRVRGATMHSSGAFGPSNPRLILPATLSQPIPIQPQPSVQNIRPQLAQSSQGAIGGGSLTPGSTINVVGSGMQSFALVPAQYVTQLQQQQQQQQHITQPNVEGPSAYAPLNTGNLNHQLAVAKISNANGAGSAAEQNAAARPRKACNCTKSQCLKLYCDCFANGEFCSNCNCVNCFNNLEHEEERSRSIKTCLERNPQAFHPKIGKSKAGQGDIRRHNKGCNCKRSGCLKNYCECYEAKILCTSLCKCVGCKNFEESPDRKTLMHLADAAEVRVQQQTAAKSKMDELPIKQVTASDGERLAHTFVTSEVVEAACACLLAQAEETERTRQMDICQERLILEEFGRCLMQVIESSNSTKGSSPHLL</sequence>
<accession>R7UHD5</accession>
<keyword evidence="3" id="KW-0539">Nucleus</keyword>
<dbReference type="InterPro" id="IPR005172">
    <property type="entry name" value="CRC"/>
</dbReference>
<evidence type="ECO:0000256" key="3">
    <source>
        <dbReference type="ARBA" id="ARBA00023242"/>
    </source>
</evidence>
<feature type="region of interest" description="Disordered" evidence="4">
    <location>
        <begin position="86"/>
        <end position="111"/>
    </location>
</feature>
<feature type="compositionally biased region" description="Polar residues" evidence="4">
    <location>
        <begin position="86"/>
        <end position="105"/>
    </location>
</feature>
<comment type="similarity">
    <text evidence="2">Belongs to the lin-54 family.</text>
</comment>
<evidence type="ECO:0000256" key="4">
    <source>
        <dbReference type="SAM" id="MobiDB-lite"/>
    </source>
</evidence>
<proteinExistence type="inferred from homology"/>
<name>R7UHD5_CAPTE</name>
<dbReference type="GO" id="GO:0006355">
    <property type="term" value="P:regulation of DNA-templated transcription"/>
    <property type="evidence" value="ECO:0007669"/>
    <property type="project" value="TreeGrafter"/>
</dbReference>
<dbReference type="PANTHER" id="PTHR12446:SF34">
    <property type="entry name" value="PROTEIN LIN-54 HOMOLOG"/>
    <property type="match status" value="1"/>
</dbReference>
<evidence type="ECO:0000256" key="1">
    <source>
        <dbReference type="ARBA" id="ARBA00004123"/>
    </source>
</evidence>
<dbReference type="InterPro" id="IPR033467">
    <property type="entry name" value="Tesmin/TSO1-like_CXC"/>
</dbReference>
<dbReference type="PANTHER" id="PTHR12446">
    <property type="entry name" value="TESMIN/TSO1-RELATED"/>
    <property type="match status" value="1"/>
</dbReference>
<protein>
    <recommendedName>
        <fullName evidence="5">CRC domain-containing protein</fullName>
    </recommendedName>
</protein>
<dbReference type="InParanoid" id="R7UHD5"/>
<dbReference type="GO" id="GO:0005634">
    <property type="term" value="C:nucleus"/>
    <property type="evidence" value="ECO:0007669"/>
    <property type="project" value="UniProtKB-SubCell"/>
</dbReference>
<dbReference type="InterPro" id="IPR028307">
    <property type="entry name" value="Lin-54_fam"/>
</dbReference>
<dbReference type="EMBL" id="KB301444">
    <property type="protein sequence ID" value="ELU05498.1"/>
    <property type="molecule type" value="Genomic_DNA"/>
</dbReference>
<comment type="subcellular location">
    <subcellularLocation>
        <location evidence="1">Nucleus</location>
    </subcellularLocation>
</comment>